<evidence type="ECO:0000313" key="2">
    <source>
        <dbReference type="Proteomes" id="UP000708208"/>
    </source>
</evidence>
<accession>A0A8J2Q387</accession>
<gene>
    <name evidence="1" type="ORF">AFUS01_LOCUS41491</name>
</gene>
<comment type="caution">
    <text evidence="1">The sequence shown here is derived from an EMBL/GenBank/DDBJ whole genome shotgun (WGS) entry which is preliminary data.</text>
</comment>
<keyword evidence="2" id="KW-1185">Reference proteome</keyword>
<sequence>EYEDNYASHKQIFAENVANFQWFGFVHVDMFLCVRGVIPIVSLKFLESIQSQLG</sequence>
<protein>
    <submittedName>
        <fullName evidence="1">Uncharacterized protein</fullName>
    </submittedName>
</protein>
<reference evidence="1" key="1">
    <citation type="submission" date="2021-06" db="EMBL/GenBank/DDBJ databases">
        <authorList>
            <person name="Hodson N. C."/>
            <person name="Mongue J. A."/>
            <person name="Jaron S. K."/>
        </authorList>
    </citation>
    <scope>NUCLEOTIDE SEQUENCE</scope>
</reference>
<dbReference type="Proteomes" id="UP000708208">
    <property type="component" value="Unassembled WGS sequence"/>
</dbReference>
<evidence type="ECO:0000313" key="1">
    <source>
        <dbReference type="EMBL" id="CAG7831766.1"/>
    </source>
</evidence>
<proteinExistence type="predicted"/>
<dbReference type="AlphaFoldDB" id="A0A8J2Q387"/>
<organism evidence="1 2">
    <name type="scientific">Allacma fusca</name>
    <dbReference type="NCBI Taxonomy" id="39272"/>
    <lineage>
        <taxon>Eukaryota</taxon>
        <taxon>Metazoa</taxon>
        <taxon>Ecdysozoa</taxon>
        <taxon>Arthropoda</taxon>
        <taxon>Hexapoda</taxon>
        <taxon>Collembola</taxon>
        <taxon>Symphypleona</taxon>
        <taxon>Sminthuridae</taxon>
        <taxon>Allacma</taxon>
    </lineage>
</organism>
<feature type="non-terminal residue" evidence="1">
    <location>
        <position position="1"/>
    </location>
</feature>
<dbReference type="EMBL" id="CAJVCH010561904">
    <property type="protein sequence ID" value="CAG7831766.1"/>
    <property type="molecule type" value="Genomic_DNA"/>
</dbReference>
<name>A0A8J2Q387_9HEXA</name>